<dbReference type="InterPro" id="IPR009826">
    <property type="entry name" value="DNA_circ_N"/>
</dbReference>
<dbReference type="AlphaFoldDB" id="A0A1E8PJE3"/>
<dbReference type="Proteomes" id="UP000092634">
    <property type="component" value="Unassembled WGS sequence"/>
</dbReference>
<name>A0A1E8PJE3_9BURK</name>
<evidence type="ECO:0000313" key="2">
    <source>
        <dbReference type="EMBL" id="OFJ46393.1"/>
    </source>
</evidence>
<feature type="domain" description="DNA circulation N-terminal" evidence="1">
    <location>
        <begin position="7"/>
        <end position="92"/>
    </location>
</feature>
<dbReference type="EMBL" id="MAQB02000014">
    <property type="protein sequence ID" value="OFJ46393.1"/>
    <property type="molecule type" value="Genomic_DNA"/>
</dbReference>
<protein>
    <recommendedName>
        <fullName evidence="1">DNA circulation N-terminal domain-containing protein</fullName>
    </recommendedName>
</protein>
<dbReference type="Pfam" id="PF07157">
    <property type="entry name" value="DNA_circ_N"/>
    <property type="match status" value="1"/>
</dbReference>
<reference evidence="2 3" key="1">
    <citation type="submission" date="2016-10" db="EMBL/GenBank/DDBJ databases">
        <title>Updated version of Genome Assembly of Janthinobacterium lividum ERGS5:01.</title>
        <authorList>
            <person name="Kumar R."/>
            <person name="Acharya V."/>
            <person name="Singh D."/>
        </authorList>
    </citation>
    <scope>NUCLEOTIDE SEQUENCE [LARGE SCALE GENOMIC DNA]</scope>
    <source>
        <strain evidence="2 3">ERGS5:01</strain>
    </source>
</reference>
<evidence type="ECO:0000313" key="3">
    <source>
        <dbReference type="Proteomes" id="UP000092634"/>
    </source>
</evidence>
<sequence length="453" mass="48368">MAWENTLLPASFRGVVFEVVSTGDDIERAIVTHEYPYVNGANVEDMGRVAQRISMTAVFYGNDYETSLQRFMQALDTSGAAELIHPIFGSLQAQFVRSSIPHDASAPDYTKITLEFVEARLRTPLFDRVLPLQQVDAINHAADDALAAAQNRFVADIGRALNLPAVLREKLSADMLGVMDRMRGYCDQVIDARGWLASGVFYLNNPKAFSDDLSSGLVSRLNGIFSSMDLRIGATGTAQTLGAGTIATAPTVRADTTGTGQAAGYTKAGLGAVWAAPLIHLQQPLLPATGPATAANIAAAATDGMAVQPFLVAHVATQQALVVAGAAAALFALALETPVLAPTDIESVAADTRATINATIALVRLTYPDIVLSRPVTEPLKLLALTVSDCAEQLIRARPPLIDRVVDTPGNLQLLAHLWYGDYRRADELLRLNPLVRNPNNIANGATLRTYAV</sequence>
<accession>A0A1E8PJE3</accession>
<gene>
    <name evidence="2" type="ORF">BA896_021805</name>
</gene>
<proteinExistence type="predicted"/>
<evidence type="ECO:0000259" key="1">
    <source>
        <dbReference type="Pfam" id="PF07157"/>
    </source>
</evidence>
<comment type="caution">
    <text evidence="2">The sequence shown here is derived from an EMBL/GenBank/DDBJ whole genome shotgun (WGS) entry which is preliminary data.</text>
</comment>
<organism evidence="2 3">
    <name type="scientific">Janthinobacterium lividum</name>
    <dbReference type="NCBI Taxonomy" id="29581"/>
    <lineage>
        <taxon>Bacteria</taxon>
        <taxon>Pseudomonadati</taxon>
        <taxon>Pseudomonadota</taxon>
        <taxon>Betaproteobacteria</taxon>
        <taxon>Burkholderiales</taxon>
        <taxon>Oxalobacteraceae</taxon>
        <taxon>Janthinobacterium</taxon>
    </lineage>
</organism>